<feature type="domain" description="Pseudouridine synthase II N-terminal" evidence="6">
    <location>
        <begin position="32"/>
        <end position="188"/>
    </location>
</feature>
<evidence type="ECO:0000256" key="2">
    <source>
        <dbReference type="ARBA" id="ARBA00005642"/>
    </source>
</evidence>
<dbReference type="PANTHER" id="PTHR13767:SF2">
    <property type="entry name" value="PSEUDOURIDYLATE SYNTHASE TRUB1"/>
    <property type="match status" value="1"/>
</dbReference>
<organism evidence="8 9">
    <name type="scientific">Levilactobacillus parabrevis ATCC 53295</name>
    <dbReference type="NCBI Taxonomy" id="1267003"/>
    <lineage>
        <taxon>Bacteria</taxon>
        <taxon>Bacillati</taxon>
        <taxon>Bacillota</taxon>
        <taxon>Bacilli</taxon>
        <taxon>Lactobacillales</taxon>
        <taxon>Lactobacillaceae</taxon>
        <taxon>Levilactobacillus</taxon>
    </lineage>
</organism>
<dbReference type="GO" id="GO:0031119">
    <property type="term" value="P:tRNA pseudouridine synthesis"/>
    <property type="evidence" value="ECO:0007669"/>
    <property type="project" value="UniProtKB-UniRule"/>
</dbReference>
<protein>
    <recommendedName>
        <fullName evidence="5">tRNA pseudouridine synthase B</fullName>
        <ecNumber evidence="5">5.4.99.25</ecNumber>
    </recommendedName>
    <alternativeName>
        <fullName evidence="5">tRNA pseudouridine(55) synthase</fullName>
        <shortName evidence="5">Psi55 synthase</shortName>
    </alternativeName>
    <alternativeName>
        <fullName evidence="5">tRNA pseudouridylate synthase</fullName>
    </alternativeName>
    <alternativeName>
        <fullName evidence="5">tRNA-uridine isomerase</fullName>
    </alternativeName>
</protein>
<gene>
    <name evidence="5" type="primary">truB</name>
    <name evidence="8" type="ORF">FD07_GL001797</name>
</gene>
<evidence type="ECO:0000259" key="7">
    <source>
        <dbReference type="Pfam" id="PF16198"/>
    </source>
</evidence>
<dbReference type="InterPro" id="IPR002501">
    <property type="entry name" value="PsdUridine_synth_N"/>
</dbReference>
<sequence>MQRETEETKMDGIIPLYKERGLTSFDCVAKLRHILHTKKVGHSGTLDPSVDGVLPICIGSATKVVPYLMASGKVYKGTVTLGLATTTEDLDGEVIDRQPLTTPFDRAKLLQAAAALTGTIQQTPPMFSAVKVNGRRLYEYARAGETVERPTRTITVSAFDLVDDGQFDAEQGTQTIAFEIACSKGTYVRTLAVDLGRQLGVPAVMASLTRLKSGGFDLDQTVTLDQVAAAMAAEDLSEILRPIDYALRDYPHVTLSERLWGLVKNGVFLDEEQVGSTAPVVALTYQDQTKCLYQYLPEKKQYKPLKMFTVN</sequence>
<comment type="catalytic activity">
    <reaction evidence="1 5">
        <text>uridine(55) in tRNA = pseudouridine(55) in tRNA</text>
        <dbReference type="Rhea" id="RHEA:42532"/>
        <dbReference type="Rhea" id="RHEA-COMP:10101"/>
        <dbReference type="Rhea" id="RHEA-COMP:10102"/>
        <dbReference type="ChEBI" id="CHEBI:65314"/>
        <dbReference type="ChEBI" id="CHEBI:65315"/>
        <dbReference type="EC" id="5.4.99.25"/>
    </reaction>
</comment>
<dbReference type="PANTHER" id="PTHR13767">
    <property type="entry name" value="TRNA-PSEUDOURIDINE SYNTHASE"/>
    <property type="match status" value="1"/>
</dbReference>
<evidence type="ECO:0000256" key="5">
    <source>
        <dbReference type="HAMAP-Rule" id="MF_01080"/>
    </source>
</evidence>
<keyword evidence="3 5" id="KW-0819">tRNA processing</keyword>
<dbReference type="FunFam" id="3.30.2350.10:FF:000011">
    <property type="entry name" value="tRNA pseudouridine synthase B"/>
    <property type="match status" value="1"/>
</dbReference>
<feature type="active site" description="Nucleophile" evidence="5">
    <location>
        <position position="47"/>
    </location>
</feature>
<feature type="domain" description="tRNA pseudouridylate synthase B C-terminal" evidence="7">
    <location>
        <begin position="189"/>
        <end position="247"/>
    </location>
</feature>
<dbReference type="InterPro" id="IPR014780">
    <property type="entry name" value="tRNA_psdUridine_synth_TruB"/>
</dbReference>
<dbReference type="Gene3D" id="3.30.2350.10">
    <property type="entry name" value="Pseudouridine synthase"/>
    <property type="match status" value="1"/>
</dbReference>
<dbReference type="EMBL" id="AZCZ01000005">
    <property type="protein sequence ID" value="KRK39176.1"/>
    <property type="molecule type" value="Genomic_DNA"/>
</dbReference>
<comment type="caution">
    <text evidence="8">The sequence shown here is derived from an EMBL/GenBank/DDBJ whole genome shotgun (WGS) entry which is preliminary data.</text>
</comment>
<comment type="similarity">
    <text evidence="2 5">Belongs to the pseudouridine synthase TruB family. Type 1 subfamily.</text>
</comment>
<evidence type="ECO:0000313" key="8">
    <source>
        <dbReference type="EMBL" id="KRK39176.1"/>
    </source>
</evidence>
<name>A0A0R1GYT6_9LACO</name>
<comment type="function">
    <text evidence="5">Responsible for synthesis of pseudouridine from uracil-55 in the psi GC loop of transfer RNAs.</text>
</comment>
<dbReference type="NCBIfam" id="TIGR00431">
    <property type="entry name" value="TruB"/>
    <property type="match status" value="1"/>
</dbReference>
<dbReference type="Pfam" id="PF01509">
    <property type="entry name" value="TruB_N"/>
    <property type="match status" value="1"/>
</dbReference>
<dbReference type="Proteomes" id="UP000051176">
    <property type="component" value="Unassembled WGS sequence"/>
</dbReference>
<dbReference type="AlphaFoldDB" id="A0A0R1GYT6"/>
<dbReference type="PATRIC" id="fig|1267003.4.peg.1893"/>
<evidence type="ECO:0000256" key="4">
    <source>
        <dbReference type="ARBA" id="ARBA00023235"/>
    </source>
</evidence>
<dbReference type="EC" id="5.4.99.25" evidence="5"/>
<keyword evidence="4 5" id="KW-0413">Isomerase</keyword>
<dbReference type="eggNOG" id="COG0130">
    <property type="taxonomic scope" value="Bacteria"/>
</dbReference>
<evidence type="ECO:0000313" key="9">
    <source>
        <dbReference type="Proteomes" id="UP000051176"/>
    </source>
</evidence>
<dbReference type="GO" id="GO:1990481">
    <property type="term" value="P:mRNA pseudouridine synthesis"/>
    <property type="evidence" value="ECO:0007669"/>
    <property type="project" value="TreeGrafter"/>
</dbReference>
<evidence type="ECO:0000259" key="6">
    <source>
        <dbReference type="Pfam" id="PF01509"/>
    </source>
</evidence>
<keyword evidence="9" id="KW-1185">Reference proteome</keyword>
<dbReference type="GO" id="GO:0003723">
    <property type="term" value="F:RNA binding"/>
    <property type="evidence" value="ECO:0007669"/>
    <property type="project" value="InterPro"/>
</dbReference>
<dbReference type="STRING" id="357278.IV61_GL002076"/>
<dbReference type="Pfam" id="PF16198">
    <property type="entry name" value="TruB_C_2"/>
    <property type="match status" value="1"/>
</dbReference>
<proteinExistence type="inferred from homology"/>
<accession>A0A0R1GYT6</accession>
<reference evidence="8 9" key="1">
    <citation type="journal article" date="2015" name="Genome Announc.">
        <title>Expanding the biotechnology potential of lactobacilli through comparative genomics of 213 strains and associated genera.</title>
        <authorList>
            <person name="Sun Z."/>
            <person name="Harris H.M."/>
            <person name="McCann A."/>
            <person name="Guo C."/>
            <person name="Argimon S."/>
            <person name="Zhang W."/>
            <person name="Yang X."/>
            <person name="Jeffery I.B."/>
            <person name="Cooney J.C."/>
            <person name="Kagawa T.F."/>
            <person name="Liu W."/>
            <person name="Song Y."/>
            <person name="Salvetti E."/>
            <person name="Wrobel A."/>
            <person name="Rasinkangas P."/>
            <person name="Parkhill J."/>
            <person name="Rea M.C."/>
            <person name="O'Sullivan O."/>
            <person name="Ritari J."/>
            <person name="Douillard F.P."/>
            <person name="Paul Ross R."/>
            <person name="Yang R."/>
            <person name="Briner A.E."/>
            <person name="Felis G.E."/>
            <person name="de Vos W.M."/>
            <person name="Barrangou R."/>
            <person name="Klaenhammer T.R."/>
            <person name="Caufield P.W."/>
            <person name="Cui Y."/>
            <person name="Zhang H."/>
            <person name="O'Toole P.W."/>
        </authorList>
    </citation>
    <scope>NUCLEOTIDE SEQUENCE [LARGE SCALE GENOMIC DNA]</scope>
    <source>
        <strain evidence="8 9">ATCC 53295</strain>
    </source>
</reference>
<dbReference type="CDD" id="cd02573">
    <property type="entry name" value="PseudoU_synth_EcTruB"/>
    <property type="match status" value="1"/>
</dbReference>
<dbReference type="HAMAP" id="MF_01080">
    <property type="entry name" value="TruB_bact"/>
    <property type="match status" value="1"/>
</dbReference>
<dbReference type="GO" id="GO:0160148">
    <property type="term" value="F:tRNA pseudouridine(55) synthase activity"/>
    <property type="evidence" value="ECO:0007669"/>
    <property type="project" value="UniProtKB-EC"/>
</dbReference>
<dbReference type="InterPro" id="IPR020103">
    <property type="entry name" value="PsdUridine_synth_cat_dom_sf"/>
</dbReference>
<evidence type="ECO:0000256" key="3">
    <source>
        <dbReference type="ARBA" id="ARBA00022694"/>
    </source>
</evidence>
<dbReference type="InterPro" id="IPR032819">
    <property type="entry name" value="TruB_C"/>
</dbReference>
<evidence type="ECO:0000256" key="1">
    <source>
        <dbReference type="ARBA" id="ARBA00000385"/>
    </source>
</evidence>
<dbReference type="SUPFAM" id="SSF55120">
    <property type="entry name" value="Pseudouridine synthase"/>
    <property type="match status" value="1"/>
</dbReference>